<dbReference type="OMA" id="CELEWIS"/>
<dbReference type="Proteomes" id="UP000596661">
    <property type="component" value="Chromosome 5"/>
</dbReference>
<keyword evidence="3" id="KW-1185">Reference proteome</keyword>
<evidence type="ECO:0000313" key="2">
    <source>
        <dbReference type="EnsemblPlants" id="cds.evm.model.05.1527"/>
    </source>
</evidence>
<dbReference type="AlphaFoldDB" id="A0A803PLP0"/>
<feature type="domain" description="Reverse transcriptase zinc-binding" evidence="1">
    <location>
        <begin position="10"/>
        <end position="92"/>
    </location>
</feature>
<evidence type="ECO:0000259" key="1">
    <source>
        <dbReference type="Pfam" id="PF13966"/>
    </source>
</evidence>
<proteinExistence type="predicted"/>
<accession>A0A803PLP0</accession>
<protein>
    <recommendedName>
        <fullName evidence="1">Reverse transcriptase zinc-binding domain-containing protein</fullName>
    </recommendedName>
</protein>
<evidence type="ECO:0000313" key="3">
    <source>
        <dbReference type="Proteomes" id="UP000596661"/>
    </source>
</evidence>
<dbReference type="InterPro" id="IPR026960">
    <property type="entry name" value="RVT-Znf"/>
</dbReference>
<dbReference type="EnsemblPlants" id="evm.model.05.1527">
    <property type="protein sequence ID" value="cds.evm.model.05.1527"/>
    <property type="gene ID" value="evm.TU.05.1527"/>
</dbReference>
<dbReference type="PANTHER" id="PTHR33116">
    <property type="entry name" value="REVERSE TRANSCRIPTASE ZINC-BINDING DOMAIN-CONTAINING PROTEIN-RELATED-RELATED"/>
    <property type="match status" value="1"/>
</dbReference>
<reference evidence="2" key="2">
    <citation type="submission" date="2021-03" db="UniProtKB">
        <authorList>
            <consortium name="EnsemblPlants"/>
        </authorList>
    </citation>
    <scope>IDENTIFICATION</scope>
</reference>
<dbReference type="Gramene" id="evm.model.05.1527">
    <property type="protein sequence ID" value="cds.evm.model.05.1527"/>
    <property type="gene ID" value="evm.TU.05.1527"/>
</dbReference>
<name>A0A803PLP0_CANSA</name>
<dbReference type="PANTHER" id="PTHR33116:SF84">
    <property type="entry name" value="RNA-DIRECTED DNA POLYMERASE"/>
    <property type="match status" value="1"/>
</dbReference>
<sequence length="192" mass="22498">MIEAGKTGTFKVKQFYQSLLTELKISFHKEIWHKLKVPKHRFILWQVVHSNLLTRDLLAIFIHLDCLLCPVCEFDLESHGHLFFACPFTKKVILEVTKWLGQFDWPPNLEEWLIGLKGRRNSLVTDIKSTVVAAVTYMVWCSRNNCAFEVFWEPTAVLSKRINLSNKARVIYLNHVKLKNKEKDVINLINNF</sequence>
<dbReference type="EMBL" id="UZAU01000542">
    <property type="status" value="NOT_ANNOTATED_CDS"/>
    <property type="molecule type" value="Genomic_DNA"/>
</dbReference>
<organism evidence="2 3">
    <name type="scientific">Cannabis sativa</name>
    <name type="common">Hemp</name>
    <name type="synonym">Marijuana</name>
    <dbReference type="NCBI Taxonomy" id="3483"/>
    <lineage>
        <taxon>Eukaryota</taxon>
        <taxon>Viridiplantae</taxon>
        <taxon>Streptophyta</taxon>
        <taxon>Embryophyta</taxon>
        <taxon>Tracheophyta</taxon>
        <taxon>Spermatophyta</taxon>
        <taxon>Magnoliopsida</taxon>
        <taxon>eudicotyledons</taxon>
        <taxon>Gunneridae</taxon>
        <taxon>Pentapetalae</taxon>
        <taxon>rosids</taxon>
        <taxon>fabids</taxon>
        <taxon>Rosales</taxon>
        <taxon>Cannabaceae</taxon>
        <taxon>Cannabis</taxon>
    </lineage>
</organism>
<dbReference type="Pfam" id="PF13966">
    <property type="entry name" value="zf-RVT"/>
    <property type="match status" value="1"/>
</dbReference>
<reference evidence="2" key="1">
    <citation type="submission" date="2018-11" db="EMBL/GenBank/DDBJ databases">
        <authorList>
            <person name="Grassa J C."/>
        </authorList>
    </citation>
    <scope>NUCLEOTIDE SEQUENCE [LARGE SCALE GENOMIC DNA]</scope>
</reference>